<dbReference type="PANTHER" id="PTHR23028:SF53">
    <property type="entry name" value="ACYL_TRANSF_3 DOMAIN-CONTAINING PROTEIN"/>
    <property type="match status" value="1"/>
</dbReference>
<dbReference type="GO" id="GO:0009103">
    <property type="term" value="P:lipopolysaccharide biosynthetic process"/>
    <property type="evidence" value="ECO:0007669"/>
    <property type="project" value="TreeGrafter"/>
</dbReference>
<feature type="transmembrane region" description="Helical" evidence="1">
    <location>
        <begin position="148"/>
        <end position="167"/>
    </location>
</feature>
<dbReference type="InterPro" id="IPR050879">
    <property type="entry name" value="Acyltransferase_3"/>
</dbReference>
<comment type="caution">
    <text evidence="3">The sequence shown here is derived from an EMBL/GenBank/DDBJ whole genome shotgun (WGS) entry which is preliminary data.</text>
</comment>
<protein>
    <submittedName>
        <fullName evidence="3">Acyltransferase</fullName>
    </submittedName>
</protein>
<feature type="transmembrane region" description="Helical" evidence="1">
    <location>
        <begin position="12"/>
        <end position="32"/>
    </location>
</feature>
<evidence type="ECO:0000259" key="2">
    <source>
        <dbReference type="Pfam" id="PF01757"/>
    </source>
</evidence>
<dbReference type="EMBL" id="JACXAA010000002">
    <property type="protein sequence ID" value="MBD2752298.1"/>
    <property type="molecule type" value="Genomic_DNA"/>
</dbReference>
<feature type="transmembrane region" description="Helical" evidence="1">
    <location>
        <begin position="326"/>
        <end position="347"/>
    </location>
</feature>
<evidence type="ECO:0000256" key="1">
    <source>
        <dbReference type="SAM" id="Phobius"/>
    </source>
</evidence>
<organism evidence="3 4">
    <name type="scientific">Spirosoma validum</name>
    <dbReference type="NCBI Taxonomy" id="2771355"/>
    <lineage>
        <taxon>Bacteria</taxon>
        <taxon>Pseudomonadati</taxon>
        <taxon>Bacteroidota</taxon>
        <taxon>Cytophagia</taxon>
        <taxon>Cytophagales</taxon>
        <taxon>Cytophagaceae</taxon>
        <taxon>Spirosoma</taxon>
    </lineage>
</organism>
<feature type="transmembrane region" description="Helical" evidence="1">
    <location>
        <begin position="231"/>
        <end position="249"/>
    </location>
</feature>
<keyword evidence="1" id="KW-0472">Membrane</keyword>
<keyword evidence="3" id="KW-0808">Transferase</keyword>
<feature type="transmembrane region" description="Helical" evidence="1">
    <location>
        <begin position="199"/>
        <end position="219"/>
    </location>
</feature>
<reference evidence="3" key="1">
    <citation type="submission" date="2020-09" db="EMBL/GenBank/DDBJ databases">
        <authorList>
            <person name="Kim M.K."/>
        </authorList>
    </citation>
    <scope>NUCLEOTIDE SEQUENCE</scope>
    <source>
        <strain evidence="3">BT704</strain>
    </source>
</reference>
<feature type="transmembrane region" description="Helical" evidence="1">
    <location>
        <begin position="88"/>
        <end position="110"/>
    </location>
</feature>
<accession>A0A927AYX7</accession>
<dbReference type="Proteomes" id="UP000653797">
    <property type="component" value="Unassembled WGS sequence"/>
</dbReference>
<dbReference type="GO" id="GO:0016747">
    <property type="term" value="F:acyltransferase activity, transferring groups other than amino-acyl groups"/>
    <property type="evidence" value="ECO:0007669"/>
    <property type="project" value="InterPro"/>
</dbReference>
<keyword evidence="4" id="KW-1185">Reference proteome</keyword>
<keyword evidence="3" id="KW-0012">Acyltransferase</keyword>
<dbReference type="RefSeq" id="WP_191037948.1">
    <property type="nucleotide sequence ID" value="NZ_JACXAA010000002.1"/>
</dbReference>
<keyword evidence="1" id="KW-0812">Transmembrane</keyword>
<sequence>MESELRVKPIRYHEIDLLRFIAAFVVLMYHYVFRGYNHDQLSPVNYPFLGSIFKYGYLGVELFFIISGYVVLMSAYHKNVREFFVSRVVRLYPAFWIACTLCFGITYLFAPLQGQPGWSVYLDVHPRQYLVNLTMLHYFFGYGNIDGVYWTLTYEIVFYFLISLLIGYDLVKHLPLLLAVWLVYCGVVGFKPMGSASAAPFATLFFPAYAPYFVGGMLFYMIQQRLGNRRYLLILLIISWALGVRSALAESREYSKWFGQPFSPEITAILVTLLFSLFLLIIFRKIDLHRYTGLVWLGTLTYPLYLLHHNIGFILYQRIGNTVDKYVLLIGITGFMIVLSYVLHMYIEKPLSQFLKRKLVTVFKHFDKTIPIEHVY</sequence>
<name>A0A927AYX7_9BACT</name>
<keyword evidence="1" id="KW-1133">Transmembrane helix</keyword>
<dbReference type="GO" id="GO:0016020">
    <property type="term" value="C:membrane"/>
    <property type="evidence" value="ECO:0007669"/>
    <property type="project" value="TreeGrafter"/>
</dbReference>
<dbReference type="InterPro" id="IPR002656">
    <property type="entry name" value="Acyl_transf_3_dom"/>
</dbReference>
<evidence type="ECO:0000313" key="4">
    <source>
        <dbReference type="Proteomes" id="UP000653797"/>
    </source>
</evidence>
<feature type="transmembrane region" description="Helical" evidence="1">
    <location>
        <begin position="294"/>
        <end position="314"/>
    </location>
</feature>
<dbReference type="AlphaFoldDB" id="A0A927AYX7"/>
<proteinExistence type="predicted"/>
<feature type="transmembrane region" description="Helical" evidence="1">
    <location>
        <begin position="261"/>
        <end position="282"/>
    </location>
</feature>
<gene>
    <name evidence="3" type="ORF">IC230_05300</name>
</gene>
<evidence type="ECO:0000313" key="3">
    <source>
        <dbReference type="EMBL" id="MBD2752298.1"/>
    </source>
</evidence>
<feature type="transmembrane region" description="Helical" evidence="1">
    <location>
        <begin position="174"/>
        <end position="193"/>
    </location>
</feature>
<dbReference type="Pfam" id="PF01757">
    <property type="entry name" value="Acyl_transf_3"/>
    <property type="match status" value="1"/>
</dbReference>
<feature type="transmembrane region" description="Helical" evidence="1">
    <location>
        <begin position="52"/>
        <end position="76"/>
    </location>
</feature>
<feature type="domain" description="Acyltransferase 3" evidence="2">
    <location>
        <begin position="13"/>
        <end position="344"/>
    </location>
</feature>
<dbReference type="PANTHER" id="PTHR23028">
    <property type="entry name" value="ACETYLTRANSFERASE"/>
    <property type="match status" value="1"/>
</dbReference>